<dbReference type="GeneID" id="57752934"/>
<organism evidence="2 4">
    <name type="scientific">Treponema phagedenis</name>
    <dbReference type="NCBI Taxonomy" id="162"/>
    <lineage>
        <taxon>Bacteria</taxon>
        <taxon>Pseudomonadati</taxon>
        <taxon>Spirochaetota</taxon>
        <taxon>Spirochaetia</taxon>
        <taxon>Spirochaetales</taxon>
        <taxon>Treponemataceae</taxon>
        <taxon>Treponema</taxon>
    </lineage>
</organism>
<feature type="transmembrane region" description="Helical" evidence="1">
    <location>
        <begin position="71"/>
        <end position="92"/>
    </location>
</feature>
<keyword evidence="4" id="KW-1185">Reference proteome</keyword>
<dbReference type="EMBL" id="CDNC01000034">
    <property type="protein sequence ID" value="CEM62613.1"/>
    <property type="molecule type" value="Genomic_DNA"/>
</dbReference>
<evidence type="ECO:0000313" key="4">
    <source>
        <dbReference type="Proteomes" id="UP000042527"/>
    </source>
</evidence>
<sequence length="130" mass="13899">MNKQYIFGVLCMLSGALLFFTPFGIAPVCGPLENGMFMKCHWMGEAVRTSGGLCALLGVLFCFVKGAQKGIAIANIGIGIYAILLAAVFIGGCKMPAMACNAHTKPVIYLIAGIFIVLNLLYLFLSKKDQ</sequence>
<evidence type="ECO:0000313" key="3">
    <source>
        <dbReference type="EMBL" id="QEJ97859.1"/>
    </source>
</evidence>
<dbReference type="Proteomes" id="UP000323594">
    <property type="component" value="Chromosome"/>
</dbReference>
<dbReference type="AlphaFoldDB" id="A0A0B7GVU0"/>
<reference evidence="2" key="1">
    <citation type="submission" date="2015-01" db="EMBL/GenBank/DDBJ databases">
        <authorList>
            <person name="Xiang T."/>
            <person name="Song Y."/>
            <person name="Huang L."/>
            <person name="Wang B."/>
            <person name="Wu P."/>
        </authorList>
    </citation>
    <scope>NUCLEOTIDE SEQUENCE [LARGE SCALE GENOMIC DNA]</scope>
    <source>
        <strain evidence="2">V1</strain>
    </source>
</reference>
<name>A0A0B7GVU0_TREPH</name>
<keyword evidence="1" id="KW-0472">Membrane</keyword>
<evidence type="ECO:0000313" key="5">
    <source>
        <dbReference type="Proteomes" id="UP000323594"/>
    </source>
</evidence>
<gene>
    <name evidence="3" type="ORF">FUT82_07530</name>
    <name evidence="2" type="ORF">TPHV1_40116</name>
</gene>
<dbReference type="OrthoDB" id="3239888at2"/>
<accession>A0A0B7GVU0</accession>
<dbReference type="Pfam" id="PF14387">
    <property type="entry name" value="DUF4418"/>
    <property type="match status" value="1"/>
</dbReference>
<protein>
    <submittedName>
        <fullName evidence="3">DUF4418 family protein</fullName>
    </submittedName>
</protein>
<feature type="transmembrane region" description="Helical" evidence="1">
    <location>
        <begin position="46"/>
        <end position="64"/>
    </location>
</feature>
<reference evidence="3 5" key="3">
    <citation type="submission" date="2019-08" db="EMBL/GenBank/DDBJ databases">
        <authorList>
            <person name="Kuhnert P."/>
        </authorList>
    </citation>
    <scope>NUCLEOTIDE SEQUENCE [LARGE SCALE GENOMIC DNA]</scope>
    <source>
        <strain evidence="3 5">B36.5</strain>
    </source>
</reference>
<evidence type="ECO:0000256" key="1">
    <source>
        <dbReference type="SAM" id="Phobius"/>
    </source>
</evidence>
<feature type="transmembrane region" description="Helical" evidence="1">
    <location>
        <begin position="107"/>
        <end position="125"/>
    </location>
</feature>
<dbReference type="RefSeq" id="WP_024753446.1">
    <property type="nucleotide sequence ID" value="NZ_CDNC01000034.1"/>
</dbReference>
<keyword evidence="1" id="KW-0812">Transmembrane</keyword>
<keyword evidence="1" id="KW-1133">Transmembrane helix</keyword>
<evidence type="ECO:0000313" key="2">
    <source>
        <dbReference type="EMBL" id="CEM62613.1"/>
    </source>
</evidence>
<proteinExistence type="predicted"/>
<reference evidence="4" key="2">
    <citation type="submission" date="2015-01" db="EMBL/GenBank/DDBJ databases">
        <authorList>
            <person name="Manzoor Shahid"/>
            <person name="Zubair Saima"/>
        </authorList>
    </citation>
    <scope>NUCLEOTIDE SEQUENCE [LARGE SCALE GENOMIC DNA]</scope>
    <source>
        <strain evidence="4">V1</strain>
    </source>
</reference>
<dbReference type="EMBL" id="CP042817">
    <property type="protein sequence ID" value="QEJ97859.1"/>
    <property type="molecule type" value="Genomic_DNA"/>
</dbReference>
<dbReference type="Proteomes" id="UP000042527">
    <property type="component" value="Unassembled WGS sequence"/>
</dbReference>
<dbReference type="InterPro" id="IPR025531">
    <property type="entry name" value="DUF4418"/>
</dbReference>
<feature type="transmembrane region" description="Helical" evidence="1">
    <location>
        <begin position="5"/>
        <end position="26"/>
    </location>
</feature>